<evidence type="ECO:0000313" key="7">
    <source>
        <dbReference type="EMBL" id="GAA4544876.1"/>
    </source>
</evidence>
<dbReference type="Gene3D" id="3.60.130.10">
    <property type="entry name" value="Clavaminate synthase-like"/>
    <property type="match status" value="1"/>
</dbReference>
<reference evidence="8" key="1">
    <citation type="journal article" date="2019" name="Int. J. Syst. Evol. Microbiol.">
        <title>The Global Catalogue of Microorganisms (GCM) 10K type strain sequencing project: providing services to taxonomists for standard genome sequencing and annotation.</title>
        <authorList>
            <consortium name="The Broad Institute Genomics Platform"/>
            <consortium name="The Broad Institute Genome Sequencing Center for Infectious Disease"/>
            <person name="Wu L."/>
            <person name="Ma J."/>
        </authorList>
    </citation>
    <scope>NUCLEOTIDE SEQUENCE [LARGE SCALE GENOMIC DNA]</scope>
    <source>
        <strain evidence="8">JCM 17906</strain>
    </source>
</reference>
<dbReference type="Proteomes" id="UP001501598">
    <property type="component" value="Unassembled WGS sequence"/>
</dbReference>
<comment type="caution">
    <text evidence="7">The sequence shown here is derived from an EMBL/GenBank/DDBJ whole genome shotgun (WGS) entry which is preliminary data.</text>
</comment>
<evidence type="ECO:0000256" key="2">
    <source>
        <dbReference type="ARBA" id="ARBA00022723"/>
    </source>
</evidence>
<evidence type="ECO:0000256" key="5">
    <source>
        <dbReference type="ARBA" id="ARBA00023004"/>
    </source>
</evidence>
<evidence type="ECO:0000256" key="1">
    <source>
        <dbReference type="ARBA" id="ARBA00005896"/>
    </source>
</evidence>
<proteinExistence type="inferred from homology"/>
<dbReference type="InterPro" id="IPR003819">
    <property type="entry name" value="TauD/TfdA-like"/>
</dbReference>
<dbReference type="InterPro" id="IPR042098">
    <property type="entry name" value="TauD-like_sf"/>
</dbReference>
<dbReference type="SUPFAM" id="SSF51197">
    <property type="entry name" value="Clavaminate synthase-like"/>
    <property type="match status" value="1"/>
</dbReference>
<dbReference type="InterPro" id="IPR051323">
    <property type="entry name" value="AtsK-like"/>
</dbReference>
<keyword evidence="3 7" id="KW-0223">Dioxygenase</keyword>
<evidence type="ECO:0000256" key="3">
    <source>
        <dbReference type="ARBA" id="ARBA00022964"/>
    </source>
</evidence>
<keyword evidence="4" id="KW-0560">Oxidoreductase</keyword>
<dbReference type="Pfam" id="PF02668">
    <property type="entry name" value="TauD"/>
    <property type="match status" value="1"/>
</dbReference>
<dbReference type="EMBL" id="BAABGT010000029">
    <property type="protein sequence ID" value="GAA4544876.1"/>
    <property type="molecule type" value="Genomic_DNA"/>
</dbReference>
<evidence type="ECO:0000256" key="4">
    <source>
        <dbReference type="ARBA" id="ARBA00023002"/>
    </source>
</evidence>
<dbReference type="GO" id="GO:0051213">
    <property type="term" value="F:dioxygenase activity"/>
    <property type="evidence" value="ECO:0007669"/>
    <property type="project" value="UniProtKB-KW"/>
</dbReference>
<sequence length="262" mass="28039">MRLEVRRPIGATVRDLAVADAGPADLVGPLAEHGVLVLPDQTADDAEFLAFLRRFGALAFTAGETPVPDFPDLNVISNVISNVGRTTPPRSSFHVDTSYVAAPPAYTALRAVAIPDVGGATQFTNQYRAYETLPDGWRARLAGRTIRHVVTGVAPQDAGSETEAEHPVFRRHPVSGRIALYLSTPARCVAVSGMSEGEARETVEFLFAHSTREDNVLQHAWAPGDVVIWDNAAVLHRADHSGVVGDRVMHRGMVAGSVPVPA</sequence>
<keyword evidence="2" id="KW-0479">Metal-binding</keyword>
<dbReference type="RefSeq" id="WP_345416017.1">
    <property type="nucleotide sequence ID" value="NZ_BAABGT010000029.1"/>
</dbReference>
<name>A0ABP8RQ57_9PSEU</name>
<comment type="similarity">
    <text evidence="1">Belongs to the TfdA dioxygenase family.</text>
</comment>
<evidence type="ECO:0000313" key="8">
    <source>
        <dbReference type="Proteomes" id="UP001501598"/>
    </source>
</evidence>
<feature type="domain" description="TauD/TfdA-like" evidence="6">
    <location>
        <begin position="22"/>
        <end position="252"/>
    </location>
</feature>
<dbReference type="PANTHER" id="PTHR30468:SF1">
    <property type="entry name" value="ALPHA-KETOGLUTARATE-DEPENDENT SULFONATE DIOXYGENASE"/>
    <property type="match status" value="1"/>
</dbReference>
<accession>A0ABP8RQ57</accession>
<dbReference type="PANTHER" id="PTHR30468">
    <property type="entry name" value="ALPHA-KETOGLUTARATE-DEPENDENT SULFONATE DIOXYGENASE"/>
    <property type="match status" value="1"/>
</dbReference>
<gene>
    <name evidence="7" type="ORF">GCM10023175_23810</name>
</gene>
<keyword evidence="5" id="KW-0408">Iron</keyword>
<keyword evidence="8" id="KW-1185">Reference proteome</keyword>
<evidence type="ECO:0000259" key="6">
    <source>
        <dbReference type="Pfam" id="PF02668"/>
    </source>
</evidence>
<protein>
    <submittedName>
        <fullName evidence="7">TauD/TfdA family dioxygenase</fullName>
    </submittedName>
</protein>
<organism evidence="7 8">
    <name type="scientific">Pseudonocardia xishanensis</name>
    <dbReference type="NCBI Taxonomy" id="630995"/>
    <lineage>
        <taxon>Bacteria</taxon>
        <taxon>Bacillati</taxon>
        <taxon>Actinomycetota</taxon>
        <taxon>Actinomycetes</taxon>
        <taxon>Pseudonocardiales</taxon>
        <taxon>Pseudonocardiaceae</taxon>
        <taxon>Pseudonocardia</taxon>
    </lineage>
</organism>